<keyword evidence="3" id="KW-0472">Membrane</keyword>
<feature type="domain" description="Major facilitator superfamily (MFS) profile" evidence="4">
    <location>
        <begin position="1"/>
        <end position="464"/>
    </location>
</feature>
<evidence type="ECO:0000259" key="4">
    <source>
        <dbReference type="PROSITE" id="PS50850"/>
    </source>
</evidence>
<name>A0AAN7DFX3_9FUNG</name>
<feature type="transmembrane region" description="Helical" evidence="3">
    <location>
        <begin position="285"/>
        <end position="307"/>
    </location>
</feature>
<dbReference type="CDD" id="cd17355">
    <property type="entry name" value="MFS_YcxA_like"/>
    <property type="match status" value="1"/>
</dbReference>
<comment type="similarity">
    <text evidence="2">Belongs to the major facilitator superfamily. Monocarboxylate porter (TC 2.A.1.13) family.</text>
</comment>
<feature type="transmembrane region" description="Helical" evidence="3">
    <location>
        <begin position="440"/>
        <end position="459"/>
    </location>
</feature>
<reference evidence="5 6" key="1">
    <citation type="submission" date="2022-11" db="EMBL/GenBank/DDBJ databases">
        <title>Mucor velutinosus strain NIH1002 WGS.</title>
        <authorList>
            <person name="Subramanian P."/>
            <person name="Mullikin J.C."/>
            <person name="Segre J.A."/>
            <person name="Zelazny A.M."/>
        </authorList>
    </citation>
    <scope>NUCLEOTIDE SEQUENCE [LARGE SCALE GENOMIC DNA]</scope>
    <source>
        <strain evidence="5 6">NIH1002</strain>
    </source>
</reference>
<evidence type="ECO:0000256" key="2">
    <source>
        <dbReference type="ARBA" id="ARBA00006727"/>
    </source>
</evidence>
<dbReference type="GO" id="GO:0022857">
    <property type="term" value="F:transmembrane transporter activity"/>
    <property type="evidence" value="ECO:0007669"/>
    <property type="project" value="InterPro"/>
</dbReference>
<feature type="transmembrane region" description="Helical" evidence="3">
    <location>
        <begin position="319"/>
        <end position="342"/>
    </location>
</feature>
<feature type="transmembrane region" description="Helical" evidence="3">
    <location>
        <begin position="126"/>
        <end position="151"/>
    </location>
</feature>
<keyword evidence="3" id="KW-0812">Transmembrane</keyword>
<dbReference type="Gene3D" id="1.20.1250.20">
    <property type="entry name" value="MFS general substrate transporter like domains"/>
    <property type="match status" value="1"/>
</dbReference>
<dbReference type="SUPFAM" id="SSF103473">
    <property type="entry name" value="MFS general substrate transporter"/>
    <property type="match status" value="1"/>
</dbReference>
<evidence type="ECO:0000256" key="1">
    <source>
        <dbReference type="ARBA" id="ARBA00004141"/>
    </source>
</evidence>
<dbReference type="InterPro" id="IPR050327">
    <property type="entry name" value="Proton-linked_MCT"/>
</dbReference>
<dbReference type="Pfam" id="PF07690">
    <property type="entry name" value="MFS_1"/>
    <property type="match status" value="1"/>
</dbReference>
<feature type="transmembrane region" description="Helical" evidence="3">
    <location>
        <begin position="70"/>
        <end position="91"/>
    </location>
</feature>
<dbReference type="InterPro" id="IPR020846">
    <property type="entry name" value="MFS_dom"/>
</dbReference>
<dbReference type="PROSITE" id="PS50850">
    <property type="entry name" value="MFS"/>
    <property type="match status" value="1"/>
</dbReference>
<gene>
    <name evidence="5" type="primary">SSA2_2</name>
    <name evidence="5" type="ORF">ATC70_005725</name>
</gene>
<evidence type="ECO:0000313" key="6">
    <source>
        <dbReference type="Proteomes" id="UP001304243"/>
    </source>
</evidence>
<dbReference type="PANTHER" id="PTHR11360:SF284">
    <property type="entry name" value="EG:103B4.3 PROTEIN-RELATED"/>
    <property type="match status" value="1"/>
</dbReference>
<evidence type="ECO:0000256" key="3">
    <source>
        <dbReference type="SAM" id="Phobius"/>
    </source>
</evidence>
<keyword evidence="3" id="KW-1133">Transmembrane helix</keyword>
<dbReference type="Proteomes" id="UP001304243">
    <property type="component" value="Unassembled WGS sequence"/>
</dbReference>
<dbReference type="InterPro" id="IPR036259">
    <property type="entry name" value="MFS_trans_sf"/>
</dbReference>
<feature type="transmembrane region" description="Helical" evidence="3">
    <location>
        <begin position="103"/>
        <end position="120"/>
    </location>
</feature>
<organism evidence="5 6">
    <name type="scientific">Mucor velutinosus</name>
    <dbReference type="NCBI Taxonomy" id="708070"/>
    <lineage>
        <taxon>Eukaryota</taxon>
        <taxon>Fungi</taxon>
        <taxon>Fungi incertae sedis</taxon>
        <taxon>Mucoromycota</taxon>
        <taxon>Mucoromycotina</taxon>
        <taxon>Mucoromycetes</taxon>
        <taxon>Mucorales</taxon>
        <taxon>Mucorineae</taxon>
        <taxon>Mucoraceae</taxon>
        <taxon>Mucor</taxon>
    </lineage>
</organism>
<keyword evidence="6" id="KW-1185">Reference proteome</keyword>
<dbReference type="RefSeq" id="XP_064680386.1">
    <property type="nucleotide sequence ID" value="XM_064825009.1"/>
</dbReference>
<comment type="subcellular location">
    <subcellularLocation>
        <location evidence="1">Membrane</location>
        <topology evidence="1">Multi-pass membrane protein</topology>
    </subcellularLocation>
</comment>
<feature type="transmembrane region" description="Helical" evidence="3">
    <location>
        <begin position="33"/>
        <end position="58"/>
    </location>
</feature>
<sequence length="471" mass="50991">MEEAPANTTESSPTVLSINEKESLRDRLQRSRLMSCIAGAVVLFASFGIRQTIGVFLVPVTSDTGWDRSTFSLAAGVFQLFWGFSQPFLVYFAERKFGFGKSIFASCVLYAVGLLIVYASPVSSGLFIFAYGIVTGFASGGNSFPIVLASIGQRFAQKSKEQAIAFGLVSSFGSLGQVVFLPVARVMVVTIGWRLSFIVFGIFMGAIAPLAYFLKTITPLSPAPSKSTIAYDSEKHGIDETFTEKGQEQHLESQKHTDFDDTTLQQKEPVDIKSALKEALTSPTFLMITLGFSVCGFHVTFLATHFPAYLQDQGVDPSIAAWTISILGAGSMIGSIGAGYITGFISPRITLTLVYLLRAILIAIFVFLPTTETTAIIFSCLFGFLWLSTVPVTTKFIGDVFGHKFLGTLTSVSFCGHQVAAFLASFIGGKVVDIQKSYTSMWYASLALALLAVVANFFAEGIPGFRRKSIF</sequence>
<feature type="transmembrane region" description="Helical" evidence="3">
    <location>
        <begin position="163"/>
        <end position="183"/>
    </location>
</feature>
<dbReference type="InterPro" id="IPR011701">
    <property type="entry name" value="MFS"/>
</dbReference>
<dbReference type="AlphaFoldDB" id="A0AAN7DFX3"/>
<comment type="caution">
    <text evidence="5">The sequence shown here is derived from an EMBL/GenBank/DDBJ whole genome shotgun (WGS) entry which is preliminary data.</text>
</comment>
<accession>A0AAN7DFX3</accession>
<feature type="transmembrane region" description="Helical" evidence="3">
    <location>
        <begin position="195"/>
        <end position="214"/>
    </location>
</feature>
<feature type="transmembrane region" description="Helical" evidence="3">
    <location>
        <begin position="405"/>
        <end position="428"/>
    </location>
</feature>
<feature type="transmembrane region" description="Helical" evidence="3">
    <location>
        <begin position="349"/>
        <end position="368"/>
    </location>
</feature>
<feature type="transmembrane region" description="Helical" evidence="3">
    <location>
        <begin position="374"/>
        <end position="393"/>
    </location>
</feature>
<dbReference type="GeneID" id="89949411"/>
<evidence type="ECO:0000313" key="5">
    <source>
        <dbReference type="EMBL" id="KAK4513720.1"/>
    </source>
</evidence>
<dbReference type="GO" id="GO:0016020">
    <property type="term" value="C:membrane"/>
    <property type="evidence" value="ECO:0007669"/>
    <property type="project" value="UniProtKB-SubCell"/>
</dbReference>
<dbReference type="PANTHER" id="PTHR11360">
    <property type="entry name" value="MONOCARBOXYLATE TRANSPORTER"/>
    <property type="match status" value="1"/>
</dbReference>
<dbReference type="EMBL" id="JASEJX010000016">
    <property type="protein sequence ID" value="KAK4513720.1"/>
    <property type="molecule type" value="Genomic_DNA"/>
</dbReference>
<proteinExistence type="inferred from homology"/>
<protein>
    <submittedName>
        <fullName evidence="5">Hsp70 chaperone</fullName>
    </submittedName>
</protein>